<dbReference type="EMBL" id="SLYC01000005">
    <property type="protein sequence ID" value="TCQ05200.1"/>
    <property type="molecule type" value="Genomic_DNA"/>
</dbReference>
<comment type="caution">
    <text evidence="2">The sequence shown here is derived from an EMBL/GenBank/DDBJ whole genome shotgun (WGS) entry which is preliminary data.</text>
</comment>
<evidence type="ECO:0000313" key="2">
    <source>
        <dbReference type="EMBL" id="TCQ05200.1"/>
    </source>
</evidence>
<keyword evidence="1" id="KW-1133">Transmembrane helix</keyword>
<proteinExistence type="predicted"/>
<name>A0A4R2TN49_9FIRM</name>
<organism evidence="2 3">
    <name type="scientific">Serpentinicella alkaliphila</name>
    <dbReference type="NCBI Taxonomy" id="1734049"/>
    <lineage>
        <taxon>Bacteria</taxon>
        <taxon>Bacillati</taxon>
        <taxon>Bacillota</taxon>
        <taxon>Clostridia</taxon>
        <taxon>Peptostreptococcales</taxon>
        <taxon>Natronincolaceae</taxon>
        <taxon>Serpentinicella</taxon>
    </lineage>
</organism>
<reference evidence="2 3" key="1">
    <citation type="submission" date="2019-03" db="EMBL/GenBank/DDBJ databases">
        <title>Genomic Encyclopedia of Type Strains, Phase IV (KMG-IV): sequencing the most valuable type-strain genomes for metagenomic binning, comparative biology and taxonomic classification.</title>
        <authorList>
            <person name="Goeker M."/>
        </authorList>
    </citation>
    <scope>NUCLEOTIDE SEQUENCE [LARGE SCALE GENOMIC DNA]</scope>
    <source>
        <strain evidence="2 3">DSM 100013</strain>
    </source>
</reference>
<sequence>MNTITIKFKITKHLEYFLNVIFFCPYYILSIIEKIKNTSGGADNEHIRREFKAS</sequence>
<keyword evidence="1" id="KW-0812">Transmembrane</keyword>
<evidence type="ECO:0000313" key="3">
    <source>
        <dbReference type="Proteomes" id="UP000295504"/>
    </source>
</evidence>
<evidence type="ECO:0000256" key="1">
    <source>
        <dbReference type="SAM" id="Phobius"/>
    </source>
</evidence>
<accession>A0A4R2TN49</accession>
<feature type="transmembrane region" description="Helical" evidence="1">
    <location>
        <begin position="16"/>
        <end position="32"/>
    </location>
</feature>
<keyword evidence="3" id="KW-1185">Reference proteome</keyword>
<dbReference type="AlphaFoldDB" id="A0A4R2TN49"/>
<protein>
    <submittedName>
        <fullName evidence="2">Uncharacterized protein</fullName>
    </submittedName>
</protein>
<gene>
    <name evidence="2" type="ORF">EDD79_100515</name>
</gene>
<keyword evidence="1" id="KW-0472">Membrane</keyword>
<dbReference type="Proteomes" id="UP000295504">
    <property type="component" value="Unassembled WGS sequence"/>
</dbReference>